<dbReference type="SUPFAM" id="SSF56935">
    <property type="entry name" value="Porins"/>
    <property type="match status" value="1"/>
</dbReference>
<proteinExistence type="inferred from homology"/>
<dbReference type="EMBL" id="WCSB01000003">
    <property type="protein sequence ID" value="KAB4454350.1"/>
    <property type="molecule type" value="Genomic_DNA"/>
</dbReference>
<evidence type="ECO:0000313" key="5">
    <source>
        <dbReference type="EMBL" id="KAB4454350.1"/>
    </source>
</evidence>
<dbReference type="InterPro" id="IPR037066">
    <property type="entry name" value="Plug_dom_sf"/>
</dbReference>
<dbReference type="Proteomes" id="UP000436858">
    <property type="component" value="Unassembled WGS sequence"/>
</dbReference>
<evidence type="ECO:0000313" key="14">
    <source>
        <dbReference type="Proteomes" id="UP000460317"/>
    </source>
</evidence>
<comment type="similarity">
    <text evidence="1">Belongs to the TonB-dependent receptor family.</text>
</comment>
<dbReference type="Gene3D" id="2.170.130.10">
    <property type="entry name" value="TonB-dependent receptor, plug domain"/>
    <property type="match status" value="1"/>
</dbReference>
<reference evidence="9" key="4">
    <citation type="submission" date="2021-07" db="EMBL/GenBank/DDBJ databases">
        <title>Comparative genomics of Bacteroides fragilis group isolates reveals species-dependent resistance mechanisms and validates clinical tools for resistance prediction.</title>
        <authorList>
            <person name="Wallace M.J."/>
            <person name="Jean S."/>
            <person name="Wallace M.A."/>
            <person name="Carey-Ann B.D."/>
            <person name="Dantas G."/>
        </authorList>
    </citation>
    <scope>NUCLEOTIDE SEQUENCE</scope>
    <source>
        <strain evidence="9">BJH_160</strain>
    </source>
</reference>
<comment type="subcellular location">
    <subcellularLocation>
        <location evidence="1">Cell outer membrane</location>
        <topology evidence="1">Multi-pass membrane protein</topology>
    </subcellularLocation>
</comment>
<evidence type="ECO:0000313" key="9">
    <source>
        <dbReference type="EMBL" id="MCE9238225.1"/>
    </source>
</evidence>
<dbReference type="EMBL" id="CZAP01000008">
    <property type="protein sequence ID" value="CUP59002.1"/>
    <property type="molecule type" value="Genomic_DNA"/>
</dbReference>
<feature type="signal peptide" evidence="2">
    <location>
        <begin position="1"/>
        <end position="20"/>
    </location>
</feature>
<keyword evidence="2" id="KW-0732">Signal</keyword>
<dbReference type="NCBIfam" id="TIGR04056">
    <property type="entry name" value="OMP_RagA_SusC"/>
    <property type="match status" value="1"/>
</dbReference>
<dbReference type="EMBL" id="JAGZEE010000001">
    <property type="protein sequence ID" value="MBS5409321.1"/>
    <property type="molecule type" value="Genomic_DNA"/>
</dbReference>
<dbReference type="Proteomes" id="UP001217776">
    <property type="component" value="Unassembled WGS sequence"/>
</dbReference>
<evidence type="ECO:0000313" key="10">
    <source>
        <dbReference type="EMBL" id="MDC2234414.1"/>
    </source>
</evidence>
<evidence type="ECO:0000313" key="12">
    <source>
        <dbReference type="Proteomes" id="UP000436825"/>
    </source>
</evidence>
<dbReference type="InterPro" id="IPR039426">
    <property type="entry name" value="TonB-dep_rcpt-like"/>
</dbReference>
<evidence type="ECO:0000313" key="8">
    <source>
        <dbReference type="EMBL" id="MBS5409321.1"/>
    </source>
</evidence>
<evidence type="ECO:0000313" key="6">
    <source>
        <dbReference type="EMBL" id="KAB4455375.1"/>
    </source>
</evidence>
<accession>C6IIQ3</accession>
<dbReference type="GeneID" id="60924477"/>
<dbReference type="EMBL" id="JAHYQA010000007">
    <property type="protein sequence ID" value="MCE9238225.1"/>
    <property type="molecule type" value="Genomic_DNA"/>
</dbReference>
<dbReference type="InterPro" id="IPR008969">
    <property type="entry name" value="CarboxyPept-like_regulatory"/>
</dbReference>
<dbReference type="Proteomes" id="UP001200544">
    <property type="component" value="Unassembled WGS sequence"/>
</dbReference>
<dbReference type="RefSeq" id="WP_008767514.1">
    <property type="nucleotide sequence ID" value="NZ_BAABXH010000001.1"/>
</dbReference>
<dbReference type="EMBL" id="JAQNVG010000002">
    <property type="protein sequence ID" value="MDC2234414.1"/>
    <property type="molecule type" value="Genomic_DNA"/>
</dbReference>
<keyword evidence="1" id="KW-1134">Transmembrane beta strand</keyword>
<reference evidence="10" key="5">
    <citation type="submission" date="2022-10" db="EMBL/GenBank/DDBJ databases">
        <title>Human gut microbiome strain richness.</title>
        <authorList>
            <person name="Chen-Liaw A."/>
        </authorList>
    </citation>
    <scope>NUCLEOTIDE SEQUENCE</scope>
    <source>
        <strain evidence="10">1001283st1_A3_1001283B150304_161114</strain>
    </source>
</reference>
<reference evidence="4 11" key="1">
    <citation type="submission" date="2015-09" db="EMBL/GenBank/DDBJ databases">
        <authorList>
            <consortium name="Pathogen Informatics"/>
        </authorList>
    </citation>
    <scope>NUCLEOTIDE SEQUENCE [LARGE SCALE GENOMIC DNA]</scope>
    <source>
        <strain evidence="4 11">2789STDY5834899</strain>
    </source>
</reference>
<dbReference type="NCBIfam" id="TIGR04057">
    <property type="entry name" value="SusC_RagA_signa"/>
    <property type="match status" value="1"/>
</dbReference>
<evidence type="ECO:0000313" key="7">
    <source>
        <dbReference type="EMBL" id="KAB4484469.1"/>
    </source>
</evidence>
<dbReference type="GO" id="GO:0009279">
    <property type="term" value="C:cell outer membrane"/>
    <property type="evidence" value="ECO:0007669"/>
    <property type="project" value="UniProtKB-SubCell"/>
</dbReference>
<dbReference type="DNASU" id="1071771"/>
<dbReference type="InterPro" id="IPR023997">
    <property type="entry name" value="TonB-dep_OMP_SusC/RagA_CS"/>
</dbReference>
<dbReference type="EMBL" id="WCRW01000008">
    <property type="protein sequence ID" value="KAB4455375.1"/>
    <property type="molecule type" value="Genomic_DNA"/>
</dbReference>
<dbReference type="Pfam" id="PF07715">
    <property type="entry name" value="Plug"/>
    <property type="match status" value="1"/>
</dbReference>
<dbReference type="PROSITE" id="PS52016">
    <property type="entry name" value="TONB_DEPENDENT_REC_3"/>
    <property type="match status" value="1"/>
</dbReference>
<dbReference type="FunFam" id="2.60.40.1120:FF:000003">
    <property type="entry name" value="Outer membrane protein Omp121"/>
    <property type="match status" value="1"/>
</dbReference>
<dbReference type="Proteomes" id="UP000095576">
    <property type="component" value="Unassembled WGS sequence"/>
</dbReference>
<gene>
    <name evidence="4" type="ORF">ERS852511_02592</name>
    <name evidence="6" type="ORF">GAN75_14160</name>
    <name evidence="7" type="ORF">GAN91_07500</name>
    <name evidence="5" type="ORF">GAN93_05750</name>
    <name evidence="9" type="ORF">K0H07_13845</name>
    <name evidence="8" type="ORF">KHY35_01175</name>
    <name evidence="10" type="ORF">PO127_01470</name>
</gene>
<evidence type="ECO:0000313" key="13">
    <source>
        <dbReference type="Proteomes" id="UP000436858"/>
    </source>
</evidence>
<dbReference type="Proteomes" id="UP000782901">
    <property type="component" value="Unassembled WGS sequence"/>
</dbReference>
<dbReference type="AlphaFoldDB" id="A0A139K3I3"/>
<sequence length="1026" mass="115484">MKKYILSLFFLISCVLNTYAHTEKQQQEKIEISGIVLDQNKEPLVGVNVSVKDIPGLGAITDINGKFKIKVEPYQWLVFTFIGFDKQEILVKEQKSINVIMQEAKATAIDEVVITGTGAQKKITMTGAATTVDVNTLRTSTSSITNALAGNVAGIMARQTSGQPGNNISEFWIRGISTFGAGSGALVLIDGFERDMNEINIEDIESFTVLKDASATAIYGSRGANGVVLITTKRGKSGKVQIDAKVETTYNTRTYTPELVDGYTYANLMNEARTTRNKEAFFSDEKLYILRNGLDKDLYPNVDWMDVLLKKGAPTYRATLNLNGGGSLARYYVSVSYVDEGGMYKVDEGLKDYNTNANYRRWNYRLNVDMDITKSTLLKVGVAGSLDKKNEPGMAGNIWASAMRNNPISVPVMYSNGYVPAYGSENDQLNPWVAATQTGYQETWNNKLQANATLEQSLNFITKGLKFIGRYGFDTNNYQWINRKKFPEMWRAEQNRASDGSLVMKKIKDEQLMTQESSSNGNRKEYLEAELHYDRTFGDHIVGAVFKYSQDKTIDTSQNGNDIMQGIDKRHQGLAGRFTYGWKYRYFFDFNFGYNGSENFAPGHQYGFFPAYSAAWNIAEEPIIKKHLKWMNMFKLRYSYGKVGNDVVGDNDQRFPYLSTFGASGGFNYADIGQKYEFTGLSYTHYATTAVTWEIATKHDIGIDFSLWDDKFTGTIDYFHEQRDGIYQQRNFIPISVGLNGAMRISTNIGSVLSKGFDGNFGFKQRIGDVNLTLRGNFTYSKSEILEYDEEYSNYPYKSQRGFRVDQTRGLIALGLFKDYDDIRNSPKQSWGDVMPGDIKYADVNGDGYVNDNDIVPIGATTRPNLVYGFGLSGQWKGIDINVLFQGSGKSTFCIDGPTVYPFENGDWGNILTDVVKSNRWILGENEDPNAKYPRLSYGGNSNNYRASTYWLRNGSYLRLKNLEIGYTIPKSLVNKMHLNNIRIYFMGTNLVTFSSFKLWDPELGSSNGQKYPLSKSYTLGLTINI</sequence>
<dbReference type="EMBL" id="WCRY01000005">
    <property type="protein sequence ID" value="KAB4484469.1"/>
    <property type="molecule type" value="Genomic_DNA"/>
</dbReference>
<dbReference type="Pfam" id="PF13715">
    <property type="entry name" value="CarbopepD_reg_2"/>
    <property type="match status" value="1"/>
</dbReference>
<keyword evidence="1" id="KW-0472">Membrane</keyword>
<evidence type="ECO:0000313" key="4">
    <source>
        <dbReference type="EMBL" id="CUP59002.1"/>
    </source>
</evidence>
<dbReference type="InterPro" id="IPR012910">
    <property type="entry name" value="Plug_dom"/>
</dbReference>
<feature type="domain" description="TonB-dependent receptor plug" evidence="3">
    <location>
        <begin position="123"/>
        <end position="227"/>
    </location>
</feature>
<evidence type="ECO:0000256" key="1">
    <source>
        <dbReference type="PROSITE-ProRule" id="PRU01360"/>
    </source>
</evidence>
<dbReference type="PATRIC" id="fig|818.29.peg.3586"/>
<feature type="chain" id="PRO_5002966420" evidence="2">
    <location>
        <begin position="21"/>
        <end position="1026"/>
    </location>
</feature>
<organism evidence="5 14">
    <name type="scientific">Bacteroides thetaiotaomicron</name>
    <dbReference type="NCBI Taxonomy" id="818"/>
    <lineage>
        <taxon>Bacteria</taxon>
        <taxon>Pseudomonadati</taxon>
        <taxon>Bacteroidota</taxon>
        <taxon>Bacteroidia</taxon>
        <taxon>Bacteroidales</taxon>
        <taxon>Bacteroidaceae</taxon>
        <taxon>Bacteroides</taxon>
    </lineage>
</organism>
<dbReference type="SUPFAM" id="SSF49464">
    <property type="entry name" value="Carboxypeptidase regulatory domain-like"/>
    <property type="match status" value="1"/>
</dbReference>
<keyword evidence="1" id="KW-0813">Transport</keyword>
<reference evidence="12 13" key="2">
    <citation type="journal article" date="2019" name="Nat. Med.">
        <title>A library of human gut bacterial isolates paired with longitudinal multiomics data enables mechanistic microbiome research.</title>
        <authorList>
            <person name="Poyet M."/>
            <person name="Groussin M."/>
            <person name="Gibbons S.M."/>
            <person name="Avila-Pacheco J."/>
            <person name="Jiang X."/>
            <person name="Kearney S.M."/>
            <person name="Perrotta A.R."/>
            <person name="Berdy B."/>
            <person name="Zhao S."/>
            <person name="Lieberman T.D."/>
            <person name="Swanson P.K."/>
            <person name="Smith M."/>
            <person name="Roesemann S."/>
            <person name="Alexander J.E."/>
            <person name="Rich S.A."/>
            <person name="Livny J."/>
            <person name="Vlamakis H."/>
            <person name="Clish C."/>
            <person name="Bullock K."/>
            <person name="Deik A."/>
            <person name="Scott J."/>
            <person name="Pierce K.A."/>
            <person name="Xavier R.J."/>
            <person name="Alm E.J."/>
        </authorList>
    </citation>
    <scope>NUCLEOTIDE SEQUENCE [LARGE SCALE GENOMIC DNA]</scope>
    <source>
        <strain evidence="6 12">BIOML-A160</strain>
        <strain evidence="7 13">BIOML-A162</strain>
        <strain evidence="5 14">BIOML-A165</strain>
    </source>
</reference>
<keyword evidence="5" id="KW-0675">Receptor</keyword>
<evidence type="ECO:0000313" key="11">
    <source>
        <dbReference type="Proteomes" id="UP000095576"/>
    </source>
</evidence>
<name>A0A139K3I3_BACT4</name>
<keyword evidence="1" id="KW-0812">Transmembrane</keyword>
<dbReference type="Proteomes" id="UP000436825">
    <property type="component" value="Unassembled WGS sequence"/>
</dbReference>
<protein>
    <submittedName>
        <fullName evidence="4">Outer membrane receptor proteins, mostly Fe transport</fullName>
    </submittedName>
    <submittedName>
        <fullName evidence="5">TonB-dependent receptor</fullName>
    </submittedName>
</protein>
<dbReference type="InterPro" id="IPR023996">
    <property type="entry name" value="TonB-dep_OMP_SusC/RagA"/>
</dbReference>
<dbReference type="FunFam" id="2.170.130.10:FF:000003">
    <property type="entry name" value="SusC/RagA family TonB-linked outer membrane protein"/>
    <property type="match status" value="1"/>
</dbReference>
<dbReference type="Proteomes" id="UP000460317">
    <property type="component" value="Unassembled WGS sequence"/>
</dbReference>
<reference evidence="8" key="3">
    <citation type="submission" date="2021-02" db="EMBL/GenBank/DDBJ databases">
        <title>Infant gut strain persistence is associated with maternal origin, phylogeny, and functional potential including surface adhesion and iron acquisition.</title>
        <authorList>
            <person name="Lou Y.C."/>
        </authorList>
    </citation>
    <scope>NUCLEOTIDE SEQUENCE</scope>
    <source>
        <strain evidence="8">L3_082_243G1_dasL3_082_243G1_maxbin2.maxbin.015s ta_sub</strain>
    </source>
</reference>
<keyword evidence="1" id="KW-0998">Cell outer membrane</keyword>
<evidence type="ECO:0000259" key="3">
    <source>
        <dbReference type="Pfam" id="PF07715"/>
    </source>
</evidence>
<accession>A0A139K3I3</accession>
<evidence type="ECO:0000256" key="2">
    <source>
        <dbReference type="SAM" id="SignalP"/>
    </source>
</evidence>